<dbReference type="CDD" id="cd00093">
    <property type="entry name" value="HTH_XRE"/>
    <property type="match status" value="1"/>
</dbReference>
<dbReference type="Gene3D" id="1.10.260.40">
    <property type="entry name" value="lambda repressor-like DNA-binding domains"/>
    <property type="match status" value="1"/>
</dbReference>
<proteinExistence type="predicted"/>
<dbReference type="InterPro" id="IPR010982">
    <property type="entry name" value="Lambda_DNA-bd_dom_sf"/>
</dbReference>
<dbReference type="AlphaFoldDB" id="A0A644Y2T9"/>
<name>A0A644Y2T9_9ZZZZ</name>
<sequence length="194" mass="22084">MASYCERCNKLVDTTKQNKQITHNVKGVEITINADVCVCKECGEEVGDEDTDTAILREIYTEYRKLKGLLNPTDIKRIREQYGVSQVVFAKILGLGEKTIARYENGSIQDEAQNNLILLAANFRNFLQLFEKNKLKLSETELQQVRERFACVEMHEPVIYCIDCLDVKYDYSIPKSKGAIYNSQQKASEGEIAA</sequence>
<dbReference type="SMART" id="SM00530">
    <property type="entry name" value="HTH_XRE"/>
    <property type="match status" value="1"/>
</dbReference>
<dbReference type="GO" id="GO:0003677">
    <property type="term" value="F:DNA binding"/>
    <property type="evidence" value="ECO:0007669"/>
    <property type="project" value="InterPro"/>
</dbReference>
<dbReference type="InterPro" id="IPR001387">
    <property type="entry name" value="Cro/C1-type_HTH"/>
</dbReference>
<dbReference type="InterPro" id="IPR032758">
    <property type="entry name" value="MqsA/HigA-2"/>
</dbReference>
<comment type="caution">
    <text evidence="2">The sequence shown here is derived from an EMBL/GenBank/DDBJ whole genome shotgun (WGS) entry which is preliminary data.</text>
</comment>
<accession>A0A644Y2T9</accession>
<protein>
    <recommendedName>
        <fullName evidence="1">HTH cro/C1-type domain-containing protein</fullName>
    </recommendedName>
</protein>
<dbReference type="Pfam" id="PF15731">
    <property type="entry name" value="MqsA_antitoxin"/>
    <property type="match status" value="1"/>
</dbReference>
<evidence type="ECO:0000259" key="1">
    <source>
        <dbReference type="PROSITE" id="PS50943"/>
    </source>
</evidence>
<feature type="domain" description="HTH cro/C1-type" evidence="1">
    <location>
        <begin position="75"/>
        <end position="130"/>
    </location>
</feature>
<dbReference type="EMBL" id="VSSQ01003899">
    <property type="protein sequence ID" value="MPM22855.1"/>
    <property type="molecule type" value="Genomic_DNA"/>
</dbReference>
<reference evidence="2" key="1">
    <citation type="submission" date="2019-08" db="EMBL/GenBank/DDBJ databases">
        <authorList>
            <person name="Kucharzyk K."/>
            <person name="Murdoch R.W."/>
            <person name="Higgins S."/>
            <person name="Loffler F."/>
        </authorList>
    </citation>
    <scope>NUCLEOTIDE SEQUENCE</scope>
</reference>
<dbReference type="NCBIfam" id="TIGR03830">
    <property type="entry name" value="CxxCG_CxxCG_HTH"/>
    <property type="match status" value="1"/>
</dbReference>
<dbReference type="SUPFAM" id="SSF47413">
    <property type="entry name" value="lambda repressor-like DNA-binding domains"/>
    <property type="match status" value="1"/>
</dbReference>
<dbReference type="PROSITE" id="PS50943">
    <property type="entry name" value="HTH_CROC1"/>
    <property type="match status" value="1"/>
</dbReference>
<dbReference type="InterPro" id="IPR022452">
    <property type="entry name" value="MqsA"/>
</dbReference>
<organism evidence="2">
    <name type="scientific">bioreactor metagenome</name>
    <dbReference type="NCBI Taxonomy" id="1076179"/>
    <lineage>
        <taxon>unclassified sequences</taxon>
        <taxon>metagenomes</taxon>
        <taxon>ecological metagenomes</taxon>
    </lineage>
</organism>
<gene>
    <name evidence="2" type="ORF">SDC9_69314</name>
</gene>
<evidence type="ECO:0000313" key="2">
    <source>
        <dbReference type="EMBL" id="MPM22855.1"/>
    </source>
</evidence>